<name>A0A7R8ZXE9_9CRUS</name>
<evidence type="ECO:0000313" key="1">
    <source>
        <dbReference type="EMBL" id="CAD7239987.1"/>
    </source>
</evidence>
<reference evidence="1" key="1">
    <citation type="submission" date="2020-11" db="EMBL/GenBank/DDBJ databases">
        <authorList>
            <person name="Tran Van P."/>
        </authorList>
    </citation>
    <scope>NUCLEOTIDE SEQUENCE</scope>
</reference>
<sequence>MYSHRNLDLIGYLSYSPQETQDKQLIGKIVIPGTLQSNGCSGKRMTTEDILEFTDLLKLGHKPIPVAEQKKITSYKSCSSPFFDPGCLSLDDGRTVAYPEDIPKDVSVFIVALLDIVLEVLMKMMEDYQEMAEKVNVASETLVGWGVDCIPLPKGGPSLQVSQLRSPQLQLYQNLDVAKKLFETKAKAKDMKAEILKSLDHSELDEDDHLPHM</sequence>
<dbReference type="Proteomes" id="UP000677054">
    <property type="component" value="Unassembled WGS sequence"/>
</dbReference>
<organism evidence="1">
    <name type="scientific">Darwinula stevensoni</name>
    <dbReference type="NCBI Taxonomy" id="69355"/>
    <lineage>
        <taxon>Eukaryota</taxon>
        <taxon>Metazoa</taxon>
        <taxon>Ecdysozoa</taxon>
        <taxon>Arthropoda</taxon>
        <taxon>Crustacea</taxon>
        <taxon>Oligostraca</taxon>
        <taxon>Ostracoda</taxon>
        <taxon>Podocopa</taxon>
        <taxon>Podocopida</taxon>
        <taxon>Darwinulocopina</taxon>
        <taxon>Darwinuloidea</taxon>
        <taxon>Darwinulidae</taxon>
        <taxon>Darwinula</taxon>
    </lineage>
</organism>
<protein>
    <submittedName>
        <fullName evidence="1">Uncharacterized protein</fullName>
    </submittedName>
</protein>
<dbReference type="EMBL" id="CAJPEV010000002">
    <property type="protein sequence ID" value="CAG0878501.1"/>
    <property type="molecule type" value="Genomic_DNA"/>
</dbReference>
<accession>A0A7R8ZXE9</accession>
<gene>
    <name evidence="1" type="ORF">DSTB1V02_LOCUS26</name>
</gene>
<evidence type="ECO:0000313" key="2">
    <source>
        <dbReference type="Proteomes" id="UP000677054"/>
    </source>
</evidence>
<dbReference type="EMBL" id="LR899519">
    <property type="protein sequence ID" value="CAD7239987.1"/>
    <property type="molecule type" value="Genomic_DNA"/>
</dbReference>
<proteinExistence type="predicted"/>
<dbReference type="AlphaFoldDB" id="A0A7R8ZXE9"/>
<keyword evidence="2" id="KW-1185">Reference proteome</keyword>